<evidence type="ECO:0000256" key="1">
    <source>
        <dbReference type="ARBA" id="ARBA00004123"/>
    </source>
</evidence>
<reference evidence="9" key="1">
    <citation type="submission" date="2020-05" db="EMBL/GenBank/DDBJ databases">
        <title>Mycena genomes resolve the evolution of fungal bioluminescence.</title>
        <authorList>
            <person name="Tsai I.J."/>
        </authorList>
    </citation>
    <scope>NUCLEOTIDE SEQUENCE</scope>
    <source>
        <strain evidence="9">110903Hualien_Pintung</strain>
    </source>
</reference>
<dbReference type="InterPro" id="IPR021418">
    <property type="entry name" value="THO_THOC2_C"/>
</dbReference>
<dbReference type="EMBL" id="JACAZE010000006">
    <property type="protein sequence ID" value="KAF7313552.1"/>
    <property type="molecule type" value="Genomic_DNA"/>
</dbReference>
<feature type="compositionally biased region" description="Low complexity" evidence="5">
    <location>
        <begin position="1445"/>
        <end position="1478"/>
    </location>
</feature>
<feature type="compositionally biased region" description="Polar residues" evidence="5">
    <location>
        <begin position="1780"/>
        <end position="1800"/>
    </location>
</feature>
<feature type="compositionally biased region" description="Pro residues" evidence="5">
    <location>
        <begin position="1479"/>
        <end position="1488"/>
    </location>
</feature>
<evidence type="ECO:0000259" key="6">
    <source>
        <dbReference type="Pfam" id="PF11262"/>
    </source>
</evidence>
<feature type="compositionally biased region" description="Low complexity" evidence="5">
    <location>
        <begin position="1527"/>
        <end position="1538"/>
    </location>
</feature>
<dbReference type="InterPro" id="IPR021726">
    <property type="entry name" value="THO_THOC2_N"/>
</dbReference>
<feature type="region of interest" description="Disordered" evidence="5">
    <location>
        <begin position="427"/>
        <end position="461"/>
    </location>
</feature>
<name>A0A8H6TB13_MYCCL</name>
<dbReference type="Pfam" id="PF16134">
    <property type="entry name" value="THOC2_N"/>
    <property type="match status" value="1"/>
</dbReference>
<evidence type="ECO:0000313" key="9">
    <source>
        <dbReference type="EMBL" id="KAF7313552.1"/>
    </source>
</evidence>
<feature type="compositionally biased region" description="Low complexity" evidence="5">
    <location>
        <begin position="439"/>
        <end position="452"/>
    </location>
</feature>
<evidence type="ECO:0000259" key="8">
    <source>
        <dbReference type="Pfam" id="PF16134"/>
    </source>
</evidence>
<evidence type="ECO:0000256" key="5">
    <source>
        <dbReference type="SAM" id="MobiDB-lite"/>
    </source>
</evidence>
<dbReference type="GO" id="GO:0006397">
    <property type="term" value="P:mRNA processing"/>
    <property type="evidence" value="ECO:0007669"/>
    <property type="project" value="InterPro"/>
</dbReference>
<dbReference type="PANTHER" id="PTHR21597:SF0">
    <property type="entry name" value="THO COMPLEX SUBUNIT 2"/>
    <property type="match status" value="1"/>
</dbReference>
<feature type="compositionally biased region" description="Basic and acidic residues" evidence="5">
    <location>
        <begin position="1686"/>
        <end position="1761"/>
    </location>
</feature>
<evidence type="ECO:0000256" key="4">
    <source>
        <dbReference type="ARBA" id="ARBA00023242"/>
    </source>
</evidence>
<evidence type="ECO:0000259" key="7">
    <source>
        <dbReference type="Pfam" id="PF11732"/>
    </source>
</evidence>
<gene>
    <name evidence="9" type="ORF">HMN09_00511300</name>
</gene>
<dbReference type="InterPro" id="IPR040007">
    <property type="entry name" value="Tho2"/>
</dbReference>
<comment type="similarity">
    <text evidence="2">Belongs to the THOC2 family.</text>
</comment>
<feature type="domain" description="THO complex subunitTHOC2 C-terminal" evidence="6">
    <location>
        <begin position="1099"/>
        <end position="1419"/>
    </location>
</feature>
<organism evidence="9 10">
    <name type="scientific">Mycena chlorophos</name>
    <name type="common">Agaric fungus</name>
    <name type="synonym">Agaricus chlorophos</name>
    <dbReference type="NCBI Taxonomy" id="658473"/>
    <lineage>
        <taxon>Eukaryota</taxon>
        <taxon>Fungi</taxon>
        <taxon>Dikarya</taxon>
        <taxon>Basidiomycota</taxon>
        <taxon>Agaricomycotina</taxon>
        <taxon>Agaricomycetes</taxon>
        <taxon>Agaricomycetidae</taxon>
        <taxon>Agaricales</taxon>
        <taxon>Marasmiineae</taxon>
        <taxon>Mycenaceae</taxon>
        <taxon>Mycena</taxon>
    </lineage>
</organism>
<comment type="subcellular location">
    <subcellularLocation>
        <location evidence="1">Nucleus</location>
    </subcellularLocation>
</comment>
<feature type="region of interest" description="Disordered" evidence="5">
    <location>
        <begin position="1445"/>
        <end position="1875"/>
    </location>
</feature>
<proteinExistence type="inferred from homology"/>
<accession>A0A8H6TB13</accession>
<feature type="domain" description="THO complex subunit 2 N-terminal" evidence="8">
    <location>
        <begin position="12"/>
        <end position="724"/>
    </location>
</feature>
<feature type="compositionally biased region" description="Basic and acidic residues" evidence="5">
    <location>
        <begin position="1806"/>
        <end position="1818"/>
    </location>
</feature>
<dbReference type="Pfam" id="PF11732">
    <property type="entry name" value="Thoc2"/>
    <property type="match status" value="1"/>
</dbReference>
<feature type="compositionally biased region" description="Basic and acidic residues" evidence="5">
    <location>
        <begin position="1601"/>
        <end position="1671"/>
    </location>
</feature>
<keyword evidence="10" id="KW-1185">Reference proteome</keyword>
<sequence length="1875" mass="207412">MGETVVTVRRHIETWAAGGKDACRALVVPAYSDPDPAALDTLETVYTVLLDALLATWSPTYFLPLPSFVSFVKSVVDALPSSSSNPSPAAFALGEQLVDAISQLDSLLEEIVLDAKTAMSNCGENPTGQLATMFAHARKAKQTAEVDKGVLVQVMKRLLELGIVPISHVAERLDTAVASSVGIIPEKVSFDKKEIRTRTGLFYKQNKFNLLREQSEGYSKLAAELTSSLGPAHAAATGLPTESYASIHERARPVWEKVISLVGYFDLDPNRALDVILDVLSVHLVSHYSFFLALLSYSPWAASYQRPSDANMPVDPPPTGLYKGKTLDEVLSLAHPEPSQVSVNAPPRVMAQVVGFKFAYYQSPDVPESTPRNLYLTAAILIREGFITLEDLYPHLSPSDDKMEEFHQQYLADVETRMVVSKRNALTDAPALTQDERPSASAPKAKTATSAPEAKKTADPKKLPNQKVGLLSALLAVGAMKPAVAILSKFPWFIDAHPEIADLMLRLLKHSIAPLYDAHLVPKGRSPGFSQPRARYGNTGVTLPPPRKPVLTLWAPTPPCTSTHDFVFFFPNWTERVPVCSTLDDLVDVIEPLVAFVGPQISRDTLFFTKLLRLGKVHVQTTVPEADPKKAPGPVDPDDPIRHFWFNMLRKVLLPALSLVRGSSICMREVWNILRYFETTSRWRLYGEWRWTTYQSHPELRLRHAQVQSESNDVMRRLSLKTFDALSGTVAKLVHANPCIFFKTAVSQIMSYDNMASPVIHALRYVTNMGFDVLAFVVLDFLANPDKERVKPDGVNTSDWLQSLASFTGMLFQRYNADLTPVLKYIVNQLHNGQTTEIVVLRELIWKMAGIEPLPSLSDNQIVCMAGGPILRIEAIASSARGARLDPAEAIFKGPYRLGRTLLDSALAFPLLVQVAQQRDSCVYKAPDAHLKSIAGLFDTTHGVLLQYIELLTSSSAIAPKDYADKVLPPLGDLGELYGISAPIAMHIIRPVLNAKLLVAAEALQEQEKIANTEAEKRLKAALTAKKPQGSSRVASPGPGASTPDTSEAKASPPQDAGPKEDVLMEPALAAASVEGPWLPELQPLFEDVKRIAPAPAYEIVGPAFYLTFWQMSTYDIAPPHLKYEEQTKILKDLSAAEDSRYNQADRSPDRAIRATAASHRHRRDRYNQFLSSLTQDLKQQTAFRSFTLKRLTREKPHWFSHCQQQKSVVMGAILEHCIQPRALLSPMDADYCAQIIKILHTMGTPGFSTIVCYDKVLSDQIRAVLFSCSEYEARNYGLFLRGVLSDLFKWYSDEALYIADNQAVIRGTVSYHPGFVQKQQNKKFIQQSDIPPWESNFKRLVQKWHKRLARGFIDSINTGEFMRIYNSIVMLKEILPVFPLAAVVSETGTSLVQTMETFVQNEQRDNLKILGTSYLQQLNKRESYWSKAPAKVVFFSAVKTSSAASSEKAKTPSAPGGSSSRASTSAPSAPRAQLATSTPPPEKPAPATPQTTSAFGANIQKPPVIKRVHNTSGTGDDKSTSSRYNSPSAAATPPVASQDGHPMPPPAAPSQTQSAQELRETAKQSMGKKDDDKRTQNGSRASSPRRRSPSPSSRPGTRNHSSERRANRESAGEDKPRTEHASALTRRDSLTHRARDRDERDKDRRHERDRRDDRERDPRDRDRHARKEAPIRSVQTQSSSSTPVAEDKSTPGRSEPRPRNGEDTLGKRRRTSDDEPERGSKRASRREGSYREERSRRPGDKETHDRGGREQPDRRRRDEGDLAGSSKQPISAPSGPRAMSTSDSGRLATSTSTSNEASGSLQSRLSERRDDDRDSRKRPSPSVEGDGDGEPSKRAKPTVINRHRYREGGASSGGGSEYAKRTLQNQMDRGKGRD</sequence>
<feature type="domain" description="THO complex subunitTHOC2 N-terminal" evidence="7">
    <location>
        <begin position="730"/>
        <end position="805"/>
    </location>
</feature>
<dbReference type="OrthoDB" id="29024at2759"/>
<keyword evidence="4" id="KW-0539">Nucleus</keyword>
<feature type="region of interest" description="Disordered" evidence="5">
    <location>
        <begin position="1021"/>
        <end position="1061"/>
    </location>
</feature>
<feature type="compositionally biased region" description="Low complexity" evidence="5">
    <location>
        <begin position="1674"/>
        <end position="1685"/>
    </location>
</feature>
<dbReference type="InterPro" id="IPR032302">
    <property type="entry name" value="THOC2_N"/>
</dbReference>
<dbReference type="GO" id="GO:0003729">
    <property type="term" value="F:mRNA binding"/>
    <property type="evidence" value="ECO:0007669"/>
    <property type="project" value="TreeGrafter"/>
</dbReference>
<feature type="compositionally biased region" description="Basic and acidic residues" evidence="5">
    <location>
        <begin position="1558"/>
        <end position="1576"/>
    </location>
</feature>
<dbReference type="Pfam" id="PF11262">
    <property type="entry name" value="Tho2"/>
    <property type="match status" value="1"/>
</dbReference>
<protein>
    <recommendedName>
        <fullName evidence="3">THO complex subunit 2</fullName>
    </recommendedName>
</protein>
<dbReference type="Proteomes" id="UP000613580">
    <property type="component" value="Unassembled WGS sequence"/>
</dbReference>
<comment type="caution">
    <text evidence="9">The sequence shown here is derived from an EMBL/GenBank/DDBJ whole genome shotgun (WGS) entry which is preliminary data.</text>
</comment>
<dbReference type="GO" id="GO:0006406">
    <property type="term" value="P:mRNA export from nucleus"/>
    <property type="evidence" value="ECO:0007669"/>
    <property type="project" value="InterPro"/>
</dbReference>
<dbReference type="GO" id="GO:0000445">
    <property type="term" value="C:THO complex part of transcription export complex"/>
    <property type="evidence" value="ECO:0007669"/>
    <property type="project" value="TreeGrafter"/>
</dbReference>
<dbReference type="PANTHER" id="PTHR21597">
    <property type="entry name" value="THO2 PROTEIN"/>
    <property type="match status" value="1"/>
</dbReference>
<evidence type="ECO:0000256" key="3">
    <source>
        <dbReference type="ARBA" id="ARBA00019596"/>
    </source>
</evidence>
<evidence type="ECO:0000256" key="2">
    <source>
        <dbReference type="ARBA" id="ARBA00007857"/>
    </source>
</evidence>
<evidence type="ECO:0000313" key="10">
    <source>
        <dbReference type="Proteomes" id="UP000613580"/>
    </source>
</evidence>